<evidence type="ECO:0000259" key="6">
    <source>
        <dbReference type="PROSITE" id="PS51900"/>
    </source>
</evidence>
<dbReference type="Proteomes" id="UP000276568">
    <property type="component" value="Unassembled WGS sequence"/>
</dbReference>
<evidence type="ECO:0000256" key="2">
    <source>
        <dbReference type="ARBA" id="ARBA00023125"/>
    </source>
</evidence>
<dbReference type="Gene3D" id="1.10.150.130">
    <property type="match status" value="1"/>
</dbReference>
<feature type="domain" description="Core-binding (CB)" evidence="6">
    <location>
        <begin position="58"/>
        <end position="139"/>
    </location>
</feature>
<dbReference type="Gene3D" id="1.10.443.10">
    <property type="entry name" value="Intergrase catalytic core"/>
    <property type="match status" value="1"/>
</dbReference>
<dbReference type="InterPro" id="IPR011010">
    <property type="entry name" value="DNA_brk_join_enz"/>
</dbReference>
<comment type="caution">
    <text evidence="7">The sequence shown here is derived from an EMBL/GenBank/DDBJ whole genome shotgun (WGS) entry which is preliminary data.</text>
</comment>
<sequence length="358" mass="42210">MSIATRMHNGKKQWSYRCYYTDHIGKRKQKNSKWFDTKKEATKAEAQFIEDAKSSSGTKLKNVIKDYIELHKSNNKPETIEDKEYILYTYLEPLLDVKVDRIKPAMIKQILESDDIKRLSTARKNKIYIYFKGVFEHACNFYDLSRNPMRSIPSFKMTEKERMHEMTIYTPEQFQAFCDAIPEAKREYMIFFHLLFWTGLRKNEAMSLTFNDYDGKRVNIWRQLKRSSRSEFTVLKSPTSKRTVALDKATIELLNEQIDKYKGMPGYSADWFLFGGYKPLSLTSIDRVKKEAIEKSGLPYIRIHDFRHSHASYLIEKGVNMYKISKRLGHSSITITMDRYGHLLDRQEDEILDAIENG</sequence>
<proteinExistence type="inferred from homology"/>
<evidence type="ECO:0000256" key="3">
    <source>
        <dbReference type="ARBA" id="ARBA00023172"/>
    </source>
</evidence>
<evidence type="ECO:0000259" key="5">
    <source>
        <dbReference type="PROSITE" id="PS51898"/>
    </source>
</evidence>
<dbReference type="OrthoDB" id="9803188at2"/>
<dbReference type="PANTHER" id="PTHR30349">
    <property type="entry name" value="PHAGE INTEGRASE-RELATED"/>
    <property type="match status" value="1"/>
</dbReference>
<dbReference type="Pfam" id="PF14657">
    <property type="entry name" value="Arm-DNA-bind_4"/>
    <property type="match status" value="1"/>
</dbReference>
<dbReference type="InterPro" id="IPR002104">
    <property type="entry name" value="Integrase_catalytic"/>
</dbReference>
<evidence type="ECO:0000256" key="1">
    <source>
        <dbReference type="ARBA" id="ARBA00008857"/>
    </source>
</evidence>
<name>A0A3N0I0H4_9FIRM</name>
<dbReference type="GO" id="GO:0003677">
    <property type="term" value="F:DNA binding"/>
    <property type="evidence" value="ECO:0007669"/>
    <property type="project" value="UniProtKB-UniRule"/>
</dbReference>
<dbReference type="InterPro" id="IPR028259">
    <property type="entry name" value="AP2-like_int_N"/>
</dbReference>
<dbReference type="RefSeq" id="WP_128520896.1">
    <property type="nucleotide sequence ID" value="NZ_RJQC01000003.1"/>
</dbReference>
<keyword evidence="8" id="KW-1185">Reference proteome</keyword>
<gene>
    <name evidence="7" type="ORF">EDX97_09420</name>
</gene>
<feature type="domain" description="Tyr recombinase" evidence="5">
    <location>
        <begin position="164"/>
        <end position="353"/>
    </location>
</feature>
<dbReference type="CDD" id="cd01189">
    <property type="entry name" value="INT_ICEBs1_C_like"/>
    <property type="match status" value="1"/>
</dbReference>
<comment type="similarity">
    <text evidence="1">Belongs to the 'phage' integrase family.</text>
</comment>
<dbReference type="GO" id="GO:0015074">
    <property type="term" value="P:DNA integration"/>
    <property type="evidence" value="ECO:0007669"/>
    <property type="project" value="InterPro"/>
</dbReference>
<dbReference type="InterPro" id="IPR050090">
    <property type="entry name" value="Tyrosine_recombinase_XerCD"/>
</dbReference>
<keyword evidence="3" id="KW-0233">DNA recombination</keyword>
<dbReference type="PROSITE" id="PS51898">
    <property type="entry name" value="TYR_RECOMBINASE"/>
    <property type="match status" value="1"/>
</dbReference>
<dbReference type="SUPFAM" id="SSF56349">
    <property type="entry name" value="DNA breaking-rejoining enzymes"/>
    <property type="match status" value="1"/>
</dbReference>
<dbReference type="InterPro" id="IPR013762">
    <property type="entry name" value="Integrase-like_cat_sf"/>
</dbReference>
<keyword evidence="2 4" id="KW-0238">DNA-binding</keyword>
<organism evidence="7 8">
    <name type="scientific">Absicoccus porci</name>
    <dbReference type="NCBI Taxonomy" id="2486576"/>
    <lineage>
        <taxon>Bacteria</taxon>
        <taxon>Bacillati</taxon>
        <taxon>Bacillota</taxon>
        <taxon>Erysipelotrichia</taxon>
        <taxon>Erysipelotrichales</taxon>
        <taxon>Erysipelotrichaceae</taxon>
        <taxon>Absicoccus</taxon>
    </lineage>
</organism>
<evidence type="ECO:0000313" key="7">
    <source>
        <dbReference type="EMBL" id="RNM29832.1"/>
    </source>
</evidence>
<dbReference type="EMBL" id="RJQC01000003">
    <property type="protein sequence ID" value="RNM29832.1"/>
    <property type="molecule type" value="Genomic_DNA"/>
</dbReference>
<reference evidence="7 8" key="1">
    <citation type="submission" date="2018-11" db="EMBL/GenBank/DDBJ databases">
        <title>Clostridium sp. nov., a member of the family Erysipelotrichaceae isolated from pig faeces.</title>
        <authorList>
            <person name="Chang Y.-H."/>
        </authorList>
    </citation>
    <scope>NUCLEOTIDE SEQUENCE [LARGE SCALE GENOMIC DNA]</scope>
    <source>
        <strain evidence="7 8">YH-panp20</strain>
    </source>
</reference>
<dbReference type="PANTHER" id="PTHR30349:SF64">
    <property type="entry name" value="PROPHAGE INTEGRASE INTD-RELATED"/>
    <property type="match status" value="1"/>
</dbReference>
<dbReference type="GO" id="GO:0006310">
    <property type="term" value="P:DNA recombination"/>
    <property type="evidence" value="ECO:0007669"/>
    <property type="project" value="UniProtKB-KW"/>
</dbReference>
<dbReference type="PROSITE" id="PS51900">
    <property type="entry name" value="CB"/>
    <property type="match status" value="1"/>
</dbReference>
<evidence type="ECO:0000256" key="4">
    <source>
        <dbReference type="PROSITE-ProRule" id="PRU01248"/>
    </source>
</evidence>
<dbReference type="InterPro" id="IPR010998">
    <property type="entry name" value="Integrase_recombinase_N"/>
</dbReference>
<dbReference type="AlphaFoldDB" id="A0A3N0I0H4"/>
<dbReference type="Pfam" id="PF00589">
    <property type="entry name" value="Phage_integrase"/>
    <property type="match status" value="1"/>
</dbReference>
<evidence type="ECO:0000313" key="8">
    <source>
        <dbReference type="Proteomes" id="UP000276568"/>
    </source>
</evidence>
<protein>
    <submittedName>
        <fullName evidence="7">Site-specific integrase</fullName>
    </submittedName>
</protein>
<accession>A0A3N0I0H4</accession>
<dbReference type="InterPro" id="IPR044068">
    <property type="entry name" value="CB"/>
</dbReference>